<dbReference type="RefSeq" id="WP_073625287.1">
    <property type="nucleotide sequence ID" value="NZ_FRXO01000001.1"/>
</dbReference>
<keyword evidence="12" id="KW-0560">Oxidoreductase</keyword>
<dbReference type="SUPFAM" id="SSF69336">
    <property type="entry name" value="Alpha subunit of glutamate synthase, C-terminal domain"/>
    <property type="match status" value="1"/>
</dbReference>
<dbReference type="PANTHER" id="PTHR11938">
    <property type="entry name" value="FAD NADPH DEHYDROGENASE/OXIDOREDUCTASE"/>
    <property type="match status" value="1"/>
</dbReference>
<dbReference type="Pfam" id="PF01493">
    <property type="entry name" value="GXGXG"/>
    <property type="match status" value="1"/>
</dbReference>
<dbReference type="Gene3D" id="3.20.20.70">
    <property type="entry name" value="Aldolase class I"/>
    <property type="match status" value="2"/>
</dbReference>
<dbReference type="STRING" id="1123029.SAMN02745172_00120"/>
<dbReference type="Gene3D" id="3.60.20.10">
    <property type="entry name" value="Glutamine Phosphoribosylpyrophosphate, subunit 1, domain 1"/>
    <property type="match status" value="1"/>
</dbReference>
<evidence type="ECO:0000256" key="2">
    <source>
        <dbReference type="ARBA" id="ARBA00001927"/>
    </source>
</evidence>
<dbReference type="InterPro" id="IPR006982">
    <property type="entry name" value="Glu_synth_centr_N"/>
</dbReference>
<dbReference type="FunFam" id="2.160.20.60:FF:000001">
    <property type="entry name" value="Glutamate synthase, large subunit"/>
    <property type="match status" value="1"/>
</dbReference>
<gene>
    <name evidence="22" type="ORF">SAMN02745172_00120</name>
</gene>
<comment type="similarity">
    <text evidence="4">Belongs to the glutamate synthase family.</text>
</comment>
<reference evidence="22 23" key="1">
    <citation type="submission" date="2016-12" db="EMBL/GenBank/DDBJ databases">
        <authorList>
            <person name="Song W.-J."/>
            <person name="Kurnit D.M."/>
        </authorList>
    </citation>
    <scope>NUCLEOTIDE SEQUENCE [LARGE SCALE GENOMIC DNA]</scope>
    <source>
        <strain evidence="22 23">DSM 19599</strain>
    </source>
</reference>
<dbReference type="PANTHER" id="PTHR11938:SF133">
    <property type="entry name" value="GLUTAMATE SYNTHASE (NADH)"/>
    <property type="match status" value="1"/>
</dbReference>
<evidence type="ECO:0000256" key="10">
    <source>
        <dbReference type="ARBA" id="ARBA00022827"/>
    </source>
</evidence>
<keyword evidence="13" id="KW-0408">Iron</keyword>
<keyword evidence="23" id="KW-1185">Reference proteome</keyword>
<dbReference type="EMBL" id="FRXO01000001">
    <property type="protein sequence ID" value="SHO59947.1"/>
    <property type="molecule type" value="Genomic_DNA"/>
</dbReference>
<dbReference type="FunFam" id="3.20.20.70:FF:000031">
    <property type="entry name" value="Glutamate synthase 1 [NADH]"/>
    <property type="match status" value="1"/>
</dbReference>
<evidence type="ECO:0000256" key="7">
    <source>
        <dbReference type="ARBA" id="ARBA00022630"/>
    </source>
</evidence>
<dbReference type="CDD" id="cd00982">
    <property type="entry name" value="gltB_C"/>
    <property type="match status" value="1"/>
</dbReference>
<dbReference type="NCBIfam" id="NF008730">
    <property type="entry name" value="PRK11750.1"/>
    <property type="match status" value="1"/>
</dbReference>
<dbReference type="Proteomes" id="UP000186406">
    <property type="component" value="Unassembled WGS sequence"/>
</dbReference>
<dbReference type="GO" id="GO:0019676">
    <property type="term" value="P:ammonia assimilation cycle"/>
    <property type="evidence" value="ECO:0007669"/>
    <property type="project" value="TreeGrafter"/>
</dbReference>
<evidence type="ECO:0000259" key="21">
    <source>
        <dbReference type="PROSITE" id="PS51278"/>
    </source>
</evidence>
<dbReference type="InterPro" id="IPR029055">
    <property type="entry name" value="Ntn_hydrolases_N"/>
</dbReference>
<evidence type="ECO:0000256" key="11">
    <source>
        <dbReference type="ARBA" id="ARBA00022962"/>
    </source>
</evidence>
<dbReference type="Pfam" id="PF04898">
    <property type="entry name" value="Glu_syn_central"/>
    <property type="match status" value="1"/>
</dbReference>
<evidence type="ECO:0000256" key="1">
    <source>
        <dbReference type="ARBA" id="ARBA00001917"/>
    </source>
</evidence>
<dbReference type="Pfam" id="PF01645">
    <property type="entry name" value="Glu_synthase"/>
    <property type="match status" value="1"/>
</dbReference>
<dbReference type="InterPro" id="IPR036485">
    <property type="entry name" value="Glu_synth_asu_C_sf"/>
</dbReference>
<comment type="pathway">
    <text evidence="17">Amino-acid biosynthesis; L-glutamate biosynthesis via GLT pathway; L-glutamate from 2-oxoglutarate and L-glutamine (NADP(+) route): step 1/1.</text>
</comment>
<keyword evidence="10" id="KW-0274">FAD</keyword>
<protein>
    <recommendedName>
        <fullName evidence="19">Glutamate synthase [NADPH] large chain</fullName>
        <ecNumber evidence="5">1.4.1.13</ecNumber>
    </recommendedName>
    <alternativeName>
        <fullName evidence="20">Glutamate synthase subunit alpha</fullName>
    </alternativeName>
</protein>
<keyword evidence="8" id="KW-0288">FMN</keyword>
<keyword evidence="11" id="KW-0315">Glutamine amidotransferase</keyword>
<evidence type="ECO:0000256" key="15">
    <source>
        <dbReference type="ARBA" id="ARBA00023164"/>
    </source>
</evidence>
<evidence type="ECO:0000256" key="14">
    <source>
        <dbReference type="ARBA" id="ARBA00023014"/>
    </source>
</evidence>
<proteinExistence type="inferred from homology"/>
<evidence type="ECO:0000256" key="8">
    <source>
        <dbReference type="ARBA" id="ARBA00022643"/>
    </source>
</evidence>
<keyword evidence="7" id="KW-0285">Flavoprotein</keyword>
<evidence type="ECO:0000256" key="19">
    <source>
        <dbReference type="ARBA" id="ARBA00072108"/>
    </source>
</evidence>
<dbReference type="GO" id="GO:0004355">
    <property type="term" value="F:glutamate synthase (NADPH) activity"/>
    <property type="evidence" value="ECO:0007669"/>
    <property type="project" value="UniProtKB-EC"/>
</dbReference>
<evidence type="ECO:0000256" key="6">
    <source>
        <dbReference type="ARBA" id="ARBA00022605"/>
    </source>
</evidence>
<dbReference type="InterPro" id="IPR017932">
    <property type="entry name" value="GATase_2_dom"/>
</dbReference>
<keyword evidence="15" id="KW-0314">Glutamate biosynthesis</keyword>
<dbReference type="FunFam" id="3.60.20.10:FF:000001">
    <property type="entry name" value="Glutamate synthase, large subunit"/>
    <property type="match status" value="1"/>
</dbReference>
<dbReference type="GO" id="GO:0046872">
    <property type="term" value="F:metal ion binding"/>
    <property type="evidence" value="ECO:0007669"/>
    <property type="project" value="UniProtKB-KW"/>
</dbReference>
<sequence>MSEGLSAMERVVSVHGAGAATKPNTALDHRLQTPGGSRANGLQASGGGLYRPDREHDSCGVGFVVDMKGRKSHRIVRQGLEILANLEHRGAVGADPLMGDGAGILIQIPHGFFASEAEKLGFDLPAPGDYAVGCVFLPKEEANRRHCEEVFRRVVEEEGQIFLGWRDVPVEQSCLPPSVLATEPVIRQVIIGRGTNCPDAASFERKLFVLRKVISNIIYRDLGASQGEAEGFYVVSLSSRTLVYKGMFLSWQLGAYYKDLSDERVESAIGLVHQRFSTNTFPSWKLAHPYRMVAHNGEINTQRGNVNWMAARQASVDSELFGNDISKLWPISYEGQSDTACFDNALEFLVQGGYSLPHAVMMLVPEAWAGNPLMNEERRAFYEYHASIMEPWDGPAAIAFTDGRQIGATLDRNGLRPARYFVTDDGLVVMASEMGVLPIPEDRIVTKWRLQPGKMLLIDTVEGRIISDEEIKTTLARANPYKAWLNRTQMVLEDLPSVPGRPARADVSLLDRQQAFGYTQEDLKLLMAPMAVIGQEAIGSMGTDTPISALSDRPKLLYTYFKQNFAQVTNPPIDPIREELVMSLVSFIGPRPNLFDLKGTSKRKRLEVRQPILTNEDLEKIRAIDDIDDNHFQSKTLDITYGTERGAAGLGDALARLCERAEAAVHGGYNIIILSDRMVGPDRIPIPALLATAGVHHHLIRKGLRTSVGLVVESGEPREVHHFCVLAGYGAEAINPYLAFETLVAMRSGFPTEVDEKEVVYRYIKSIDKGILKVMSKMGISTYQSYCGAQIFDAVGLNSDFVDTYFFGTATTIEGAGLEEIAGETVLRHQSAFSDDPVLRRALEVGGEYAYRLRGEAHMWQPDVVATLQHAVRTDSLERFRQFSRLVDEETGRYTVRGLFRVRTAGEVGHNRVDLSEVEPASAIVRRFATGAMSFGSISREAHTTLAIAMNRIGGRSNTGEGGEEAERFKPLSNGDTMRSAIKQVASGRFGVTTEYLVNADQIQIKMAQGAKPGEGGQLPGHKVDATIAKVRHSTPGVGLISPPPHHDIYSIEDLAQLIFDLKNVNPSADISVKLVSEVGVGTVAAGVAKARADHITISGYEGGTGASPLTSLKHAGSPWEMGLAEAHQTLVRNGLRSRVALQVDGGLRTGRDVVIGALLGADEFGFATAPLIAAGCLMMRKCHLNTCPVGIATQDPVLRKRFKGTPEHVINYFFFIAEEVRELMAAMGYRKFDEMVGQSQMLDQTPLIAHWKAKKLDVSGLFYKPDAPPEAIRHTERQNHPIAEVLDRKLIAEAMPALEREEPVRIETAITSVDRSAGAMLSGEVARRYGNAGLPDDTIKVTLRGTAGQAFGAWLAQGVTFELIGEGNDYVGKGLSGGKIIVRPPEVSRIVPEESIIVGNTVLYGATEGEAYFHGVAGERFAVRNSGAVAVVEGVGDHGCEYMTGGVVVVLGQTGRNFAAGMSGGVAYVLDEDGSFSQRCNMAMVDLEPVAEEDELLERLHHHGGDMEYKGRVDITGDMTGHDDERLYQMVSNHLAATGSARAKTILDNWETYRPKFVKVMPVEYRRALIEMERARLGIAAE</sequence>
<keyword evidence="14" id="KW-0411">Iron-sulfur</keyword>
<keyword evidence="16" id="KW-0003">3Fe-4S</keyword>
<accession>A0A1M7Z4R9</accession>
<organism evidence="22 23">
    <name type="scientific">Pseudoxanthobacter soli DSM 19599</name>
    <dbReference type="NCBI Taxonomy" id="1123029"/>
    <lineage>
        <taxon>Bacteria</taxon>
        <taxon>Pseudomonadati</taxon>
        <taxon>Pseudomonadota</taxon>
        <taxon>Alphaproteobacteria</taxon>
        <taxon>Hyphomicrobiales</taxon>
        <taxon>Segnochrobactraceae</taxon>
        <taxon>Pseudoxanthobacter</taxon>
    </lineage>
</organism>
<dbReference type="GO" id="GO:0051538">
    <property type="term" value="F:3 iron, 4 sulfur cluster binding"/>
    <property type="evidence" value="ECO:0007669"/>
    <property type="project" value="UniProtKB-KW"/>
</dbReference>
<name>A0A1M7Z4R9_9HYPH</name>
<dbReference type="Gene3D" id="2.160.20.60">
    <property type="entry name" value="Glutamate synthase, alpha subunit, C-terminal domain"/>
    <property type="match status" value="1"/>
</dbReference>
<dbReference type="Pfam" id="PF00310">
    <property type="entry name" value="GATase_2"/>
    <property type="match status" value="1"/>
</dbReference>
<dbReference type="PROSITE" id="PS51278">
    <property type="entry name" value="GATASE_TYPE_2"/>
    <property type="match status" value="1"/>
</dbReference>
<evidence type="ECO:0000256" key="4">
    <source>
        <dbReference type="ARBA" id="ARBA00009716"/>
    </source>
</evidence>
<comment type="cofactor">
    <cofactor evidence="2">
        <name>[3Fe-4S] cluster</name>
        <dbReference type="ChEBI" id="CHEBI:21137"/>
    </cofactor>
</comment>
<dbReference type="EC" id="1.4.1.13" evidence="5"/>
<evidence type="ECO:0000256" key="16">
    <source>
        <dbReference type="ARBA" id="ARBA00023291"/>
    </source>
</evidence>
<evidence type="ECO:0000313" key="23">
    <source>
        <dbReference type="Proteomes" id="UP000186406"/>
    </source>
</evidence>
<evidence type="ECO:0000256" key="12">
    <source>
        <dbReference type="ARBA" id="ARBA00023002"/>
    </source>
</evidence>
<dbReference type="FunFam" id="3.20.20.70:FF:000053">
    <property type="entry name" value="Glutamate synthase large subunit"/>
    <property type="match status" value="1"/>
</dbReference>
<evidence type="ECO:0000256" key="3">
    <source>
        <dbReference type="ARBA" id="ARBA00001974"/>
    </source>
</evidence>
<dbReference type="InterPro" id="IPR050711">
    <property type="entry name" value="ET-N_metabolism_enzyme"/>
</dbReference>
<feature type="domain" description="Glutamine amidotransferase type-2" evidence="21">
    <location>
        <begin position="59"/>
        <end position="461"/>
    </location>
</feature>
<dbReference type="InterPro" id="IPR002489">
    <property type="entry name" value="Glu_synth_asu_C"/>
</dbReference>
<evidence type="ECO:0000256" key="13">
    <source>
        <dbReference type="ARBA" id="ARBA00023004"/>
    </source>
</evidence>
<comment type="catalytic activity">
    <reaction evidence="18">
        <text>2 L-glutamate + NADP(+) = L-glutamine + 2-oxoglutarate + NADPH + H(+)</text>
        <dbReference type="Rhea" id="RHEA:15501"/>
        <dbReference type="ChEBI" id="CHEBI:15378"/>
        <dbReference type="ChEBI" id="CHEBI:16810"/>
        <dbReference type="ChEBI" id="CHEBI:29985"/>
        <dbReference type="ChEBI" id="CHEBI:57783"/>
        <dbReference type="ChEBI" id="CHEBI:58349"/>
        <dbReference type="ChEBI" id="CHEBI:58359"/>
        <dbReference type="EC" id="1.4.1.13"/>
    </reaction>
</comment>
<evidence type="ECO:0000256" key="18">
    <source>
        <dbReference type="ARBA" id="ARBA00048151"/>
    </source>
</evidence>
<evidence type="ECO:0000256" key="20">
    <source>
        <dbReference type="ARBA" id="ARBA00079921"/>
    </source>
</evidence>
<dbReference type="SUPFAM" id="SSF56235">
    <property type="entry name" value="N-terminal nucleophile aminohydrolases (Ntn hydrolases)"/>
    <property type="match status" value="1"/>
</dbReference>
<dbReference type="InterPro" id="IPR013785">
    <property type="entry name" value="Aldolase_TIM"/>
</dbReference>
<keyword evidence="6" id="KW-0028">Amino-acid biosynthesis</keyword>
<keyword evidence="9" id="KW-0479">Metal-binding</keyword>
<evidence type="ECO:0000256" key="5">
    <source>
        <dbReference type="ARBA" id="ARBA00012079"/>
    </source>
</evidence>
<dbReference type="InterPro" id="IPR002932">
    <property type="entry name" value="Glu_synthdom"/>
</dbReference>
<comment type="cofactor">
    <cofactor evidence="3">
        <name>FAD</name>
        <dbReference type="ChEBI" id="CHEBI:57692"/>
    </cofactor>
</comment>
<evidence type="ECO:0000256" key="17">
    <source>
        <dbReference type="ARBA" id="ARBA00037898"/>
    </source>
</evidence>
<dbReference type="CDD" id="cd02808">
    <property type="entry name" value="GltS_FMN"/>
    <property type="match status" value="1"/>
</dbReference>
<dbReference type="SUPFAM" id="SSF51395">
    <property type="entry name" value="FMN-linked oxidoreductases"/>
    <property type="match status" value="1"/>
</dbReference>
<dbReference type="GO" id="GO:0006537">
    <property type="term" value="P:glutamate biosynthetic process"/>
    <property type="evidence" value="ECO:0007669"/>
    <property type="project" value="UniProtKB-KW"/>
</dbReference>
<evidence type="ECO:0000256" key="9">
    <source>
        <dbReference type="ARBA" id="ARBA00022723"/>
    </source>
</evidence>
<comment type="cofactor">
    <cofactor evidence="1">
        <name>FMN</name>
        <dbReference type="ChEBI" id="CHEBI:58210"/>
    </cofactor>
</comment>
<evidence type="ECO:0000313" key="22">
    <source>
        <dbReference type="EMBL" id="SHO59947.1"/>
    </source>
</evidence>
<dbReference type="CDD" id="cd00713">
    <property type="entry name" value="GltS"/>
    <property type="match status" value="1"/>
</dbReference>